<dbReference type="PANTHER" id="PTHR10426">
    <property type="entry name" value="STRICTOSIDINE SYNTHASE-RELATED"/>
    <property type="match status" value="1"/>
</dbReference>
<comment type="similarity">
    <text evidence="1">Belongs to the strictosidine synthase family.</text>
</comment>
<evidence type="ECO:0000256" key="3">
    <source>
        <dbReference type="ARBA" id="ARBA00023180"/>
    </source>
</evidence>
<evidence type="ECO:0000313" key="7">
    <source>
        <dbReference type="Proteomes" id="UP000024635"/>
    </source>
</evidence>
<proteinExistence type="inferred from homology"/>
<dbReference type="Pfam" id="PF03088">
    <property type="entry name" value="Str_synth"/>
    <property type="match status" value="1"/>
</dbReference>
<evidence type="ECO:0000259" key="5">
    <source>
        <dbReference type="Pfam" id="PF03088"/>
    </source>
</evidence>
<dbReference type="PANTHER" id="PTHR10426:SF88">
    <property type="entry name" value="ADIPOCYTE PLASMA MEMBRANE-ASSOCIATED PROTEIN HEMOMUCIN-RELATED"/>
    <property type="match status" value="1"/>
</dbReference>
<evidence type="ECO:0000256" key="1">
    <source>
        <dbReference type="ARBA" id="ARBA00009191"/>
    </source>
</evidence>
<sequence>MIYFKLKNVLHQGRASLKAAPTEILTFEEEQDFSVMCLRISQLFFYGTIGLLLSWLALFYRYSVPSTRTTQQYELPHRPVLDGPTAVNEKLQGVAYILKDKIEGPESLVVEGDSIYTGLYDGRVVHIKDGKIVTEVRFTKQAKCGSFETEPLCGRPLGIRRLNEKEFLVADAYLGIFAVDFKSGNFRHIVKSNVPIDGRYMRFVNDVEVLNEDEFVFTDSSSRWDRRHVLHIIIEHEATGRIFKHKISTGKTTVLVDNLFLPNGVQLHPDRRSILFAECNMARIGRLNLETNEVTPFALNLPGLPDNIRQGAGDTLWVGMAGVRHAGAPSVIDAAGPYPLLRQIFLDFVPEYWWIKHVHLIRPRHAMVIQLNADGEIIQSLHDTKGTHIQDVSQVSQSGDYLFFGSFHNRYIAKLYIER</sequence>
<name>A0A016TXX2_9BILA</name>
<comment type="caution">
    <text evidence="6">The sequence shown here is derived from an EMBL/GenBank/DDBJ whole genome shotgun (WGS) entry which is preliminary data.</text>
</comment>
<dbReference type="GO" id="GO:0012505">
    <property type="term" value="C:endomembrane system"/>
    <property type="evidence" value="ECO:0007669"/>
    <property type="project" value="TreeGrafter"/>
</dbReference>
<dbReference type="SUPFAM" id="SSF63829">
    <property type="entry name" value="Calcium-dependent phosphotriesterase"/>
    <property type="match status" value="1"/>
</dbReference>
<keyword evidence="7" id="KW-1185">Reference proteome</keyword>
<gene>
    <name evidence="6" type="primary">Acey_s0069.g308</name>
    <name evidence="6" type="synonym">Acey-F57C2.5</name>
    <name evidence="6" type="ORF">Y032_0069g308</name>
</gene>
<dbReference type="STRING" id="53326.A0A016TXX2"/>
<keyword evidence="4" id="KW-1133">Transmembrane helix</keyword>
<dbReference type="AlphaFoldDB" id="A0A016TXX2"/>
<dbReference type="EMBL" id="JARK01001405">
    <property type="protein sequence ID" value="EYC07601.1"/>
    <property type="molecule type" value="Genomic_DNA"/>
</dbReference>
<feature type="transmembrane region" description="Helical" evidence="4">
    <location>
        <begin position="43"/>
        <end position="62"/>
    </location>
</feature>
<keyword evidence="3" id="KW-0325">Glycoprotein</keyword>
<dbReference type="InterPro" id="IPR011042">
    <property type="entry name" value="6-blade_b-propeller_TolB-like"/>
</dbReference>
<dbReference type="Pfam" id="PF20067">
    <property type="entry name" value="SSL_N"/>
    <property type="match status" value="1"/>
</dbReference>
<organism evidence="6 7">
    <name type="scientific">Ancylostoma ceylanicum</name>
    <dbReference type="NCBI Taxonomy" id="53326"/>
    <lineage>
        <taxon>Eukaryota</taxon>
        <taxon>Metazoa</taxon>
        <taxon>Ecdysozoa</taxon>
        <taxon>Nematoda</taxon>
        <taxon>Chromadorea</taxon>
        <taxon>Rhabditida</taxon>
        <taxon>Rhabditina</taxon>
        <taxon>Rhabditomorpha</taxon>
        <taxon>Strongyloidea</taxon>
        <taxon>Ancylostomatidae</taxon>
        <taxon>Ancylostomatinae</taxon>
        <taxon>Ancylostoma</taxon>
    </lineage>
</organism>
<dbReference type="GO" id="GO:0016787">
    <property type="term" value="F:hydrolase activity"/>
    <property type="evidence" value="ECO:0007669"/>
    <property type="project" value="TreeGrafter"/>
</dbReference>
<reference evidence="7" key="1">
    <citation type="journal article" date="2015" name="Nat. Genet.">
        <title>The genome and transcriptome of the zoonotic hookworm Ancylostoma ceylanicum identify infection-specific gene families.</title>
        <authorList>
            <person name="Schwarz E.M."/>
            <person name="Hu Y."/>
            <person name="Antoshechkin I."/>
            <person name="Miller M.M."/>
            <person name="Sternberg P.W."/>
            <person name="Aroian R.V."/>
        </authorList>
    </citation>
    <scope>NUCLEOTIDE SEQUENCE</scope>
    <source>
        <strain evidence="7">HY135</strain>
    </source>
</reference>
<feature type="domain" description="Strictosidine synthase conserved region" evidence="5">
    <location>
        <begin position="205"/>
        <end position="286"/>
    </location>
</feature>
<dbReference type="OrthoDB" id="5307922at2759"/>
<accession>A0A016TXX2</accession>
<dbReference type="Proteomes" id="UP000024635">
    <property type="component" value="Unassembled WGS sequence"/>
</dbReference>
<dbReference type="Gene3D" id="2.120.10.30">
    <property type="entry name" value="TolB, C-terminal domain"/>
    <property type="match status" value="1"/>
</dbReference>
<keyword evidence="4" id="KW-0812">Transmembrane</keyword>
<protein>
    <recommendedName>
        <fullName evidence="5">Strictosidine synthase conserved region domain-containing protein</fullName>
    </recommendedName>
</protein>
<keyword evidence="2" id="KW-0597">Phosphoprotein</keyword>
<evidence type="ECO:0000256" key="4">
    <source>
        <dbReference type="SAM" id="Phobius"/>
    </source>
</evidence>
<evidence type="ECO:0000313" key="6">
    <source>
        <dbReference type="EMBL" id="EYC07601.1"/>
    </source>
</evidence>
<keyword evidence="4" id="KW-0472">Membrane</keyword>
<evidence type="ECO:0000256" key="2">
    <source>
        <dbReference type="ARBA" id="ARBA00022553"/>
    </source>
</evidence>
<dbReference type="InterPro" id="IPR018119">
    <property type="entry name" value="Strictosidine_synth_cons-reg"/>
</dbReference>